<protein>
    <submittedName>
        <fullName evidence="1">Uncharacterized protein</fullName>
    </submittedName>
</protein>
<dbReference type="AlphaFoldDB" id="A0A9P3PE22"/>
<accession>A0A9P3PE22</accession>
<gene>
    <name evidence="1" type="ORF">LshimejAT787_0110600</name>
</gene>
<keyword evidence="2" id="KW-1185">Reference proteome</keyword>
<organism evidence="1 2">
    <name type="scientific">Lyophyllum shimeji</name>
    <name type="common">Hon-shimeji</name>
    <name type="synonym">Tricholoma shimeji</name>
    <dbReference type="NCBI Taxonomy" id="47721"/>
    <lineage>
        <taxon>Eukaryota</taxon>
        <taxon>Fungi</taxon>
        <taxon>Dikarya</taxon>
        <taxon>Basidiomycota</taxon>
        <taxon>Agaricomycotina</taxon>
        <taxon>Agaricomycetes</taxon>
        <taxon>Agaricomycetidae</taxon>
        <taxon>Agaricales</taxon>
        <taxon>Tricholomatineae</taxon>
        <taxon>Lyophyllaceae</taxon>
        <taxon>Lyophyllum</taxon>
    </lineage>
</organism>
<sequence>MSALVNLVPPAGPEGGVPWFRSTIFGLSTNRSRARWTACRRIWQDSNRSSEISYFLALRTAENFRPIHVIADSTVFHNTT</sequence>
<evidence type="ECO:0000313" key="1">
    <source>
        <dbReference type="EMBL" id="GLB34176.1"/>
    </source>
</evidence>
<name>A0A9P3PE22_LYOSH</name>
<reference evidence="1" key="1">
    <citation type="submission" date="2022-07" db="EMBL/GenBank/DDBJ databases">
        <title>The genome of Lyophyllum shimeji provides insight into the initial evolution of ectomycorrhizal fungal genome.</title>
        <authorList>
            <person name="Kobayashi Y."/>
            <person name="Shibata T."/>
            <person name="Hirakawa H."/>
            <person name="Shigenobu S."/>
            <person name="Nishiyama T."/>
            <person name="Yamada A."/>
            <person name="Hasebe M."/>
            <person name="Kawaguchi M."/>
        </authorList>
    </citation>
    <scope>NUCLEOTIDE SEQUENCE</scope>
    <source>
        <strain evidence="1">AT787</strain>
    </source>
</reference>
<evidence type="ECO:0000313" key="2">
    <source>
        <dbReference type="Proteomes" id="UP001063166"/>
    </source>
</evidence>
<comment type="caution">
    <text evidence="1">The sequence shown here is derived from an EMBL/GenBank/DDBJ whole genome shotgun (WGS) entry which is preliminary data.</text>
</comment>
<dbReference type="Proteomes" id="UP001063166">
    <property type="component" value="Unassembled WGS sequence"/>
</dbReference>
<dbReference type="EMBL" id="BRPK01000001">
    <property type="protein sequence ID" value="GLB34176.1"/>
    <property type="molecule type" value="Genomic_DNA"/>
</dbReference>
<proteinExistence type="predicted"/>